<keyword evidence="2" id="KW-1185">Reference proteome</keyword>
<dbReference type="Proteomes" id="UP000266723">
    <property type="component" value="Unassembled WGS sequence"/>
</dbReference>
<accession>A0ABQ7ECL2</accession>
<dbReference type="EMBL" id="QGKV02000299">
    <property type="protein sequence ID" value="KAF3594562.1"/>
    <property type="molecule type" value="Genomic_DNA"/>
</dbReference>
<organism evidence="1 2">
    <name type="scientific">Brassica cretica</name>
    <name type="common">Mustard</name>
    <dbReference type="NCBI Taxonomy" id="69181"/>
    <lineage>
        <taxon>Eukaryota</taxon>
        <taxon>Viridiplantae</taxon>
        <taxon>Streptophyta</taxon>
        <taxon>Embryophyta</taxon>
        <taxon>Tracheophyta</taxon>
        <taxon>Spermatophyta</taxon>
        <taxon>Magnoliopsida</taxon>
        <taxon>eudicotyledons</taxon>
        <taxon>Gunneridae</taxon>
        <taxon>Pentapetalae</taxon>
        <taxon>rosids</taxon>
        <taxon>malvids</taxon>
        <taxon>Brassicales</taxon>
        <taxon>Brassicaceae</taxon>
        <taxon>Brassiceae</taxon>
        <taxon>Brassica</taxon>
    </lineage>
</organism>
<evidence type="ECO:0000313" key="1">
    <source>
        <dbReference type="EMBL" id="KAF3594562.1"/>
    </source>
</evidence>
<gene>
    <name evidence="1" type="ORF">DY000_02027640</name>
</gene>
<proteinExistence type="predicted"/>
<protein>
    <submittedName>
        <fullName evidence="1">Uncharacterized protein</fullName>
    </submittedName>
</protein>
<name>A0ABQ7ECL2_BRACR</name>
<sequence>MRKKKDRIDVRAVRLVAAGTGGSGSVNILRQLLFVSLTQEAASARRVRTPRPAADADKTCGRDIICGSVGVSVCETNNNCLH</sequence>
<comment type="caution">
    <text evidence="1">The sequence shown here is derived from an EMBL/GenBank/DDBJ whole genome shotgun (WGS) entry which is preliminary data.</text>
</comment>
<evidence type="ECO:0000313" key="2">
    <source>
        <dbReference type="Proteomes" id="UP000266723"/>
    </source>
</evidence>
<reference evidence="1 2" key="1">
    <citation type="journal article" date="2020" name="BMC Genomics">
        <title>Intraspecific diversification of the crop wild relative Brassica cretica Lam. using demographic model selection.</title>
        <authorList>
            <person name="Kioukis A."/>
            <person name="Michalopoulou V.A."/>
            <person name="Briers L."/>
            <person name="Pirintsos S."/>
            <person name="Studholme D.J."/>
            <person name="Pavlidis P."/>
            <person name="Sarris P.F."/>
        </authorList>
    </citation>
    <scope>NUCLEOTIDE SEQUENCE [LARGE SCALE GENOMIC DNA]</scope>
    <source>
        <strain evidence="2">cv. PFS-1207/04</strain>
    </source>
</reference>